<keyword evidence="1" id="KW-0732">Signal</keyword>
<dbReference type="InterPro" id="IPR027372">
    <property type="entry name" value="Phytase-like_dom"/>
</dbReference>
<dbReference type="Proteomes" id="UP000541421">
    <property type="component" value="Unassembled WGS sequence"/>
</dbReference>
<dbReference type="PANTHER" id="PTHR37957:SF1">
    <property type="entry name" value="PHYTASE-LIKE DOMAIN-CONTAINING PROTEIN"/>
    <property type="match status" value="1"/>
</dbReference>
<evidence type="ECO:0000256" key="1">
    <source>
        <dbReference type="SAM" id="SignalP"/>
    </source>
</evidence>
<accession>A0A7Y4LAT1</accession>
<dbReference type="PANTHER" id="PTHR37957">
    <property type="entry name" value="BLR7070 PROTEIN"/>
    <property type="match status" value="1"/>
</dbReference>
<reference evidence="3 4" key="1">
    <citation type="submission" date="2020-05" db="EMBL/GenBank/DDBJ databases">
        <authorList>
            <person name="Niu N."/>
        </authorList>
    </citation>
    <scope>NUCLEOTIDE SEQUENCE [LARGE SCALE GENOMIC DNA]</scope>
    <source>
        <strain evidence="3 4">LMG10982</strain>
    </source>
</reference>
<dbReference type="AlphaFoldDB" id="A0A7Y4LAT1"/>
<evidence type="ECO:0000313" key="3">
    <source>
        <dbReference type="EMBL" id="NOL50048.1"/>
    </source>
</evidence>
<comment type="caution">
    <text evidence="3">The sequence shown here is derived from an EMBL/GenBank/DDBJ whole genome shotgun (WGS) entry which is preliminary data.</text>
</comment>
<evidence type="ECO:0000313" key="4">
    <source>
        <dbReference type="Proteomes" id="UP000541421"/>
    </source>
</evidence>
<dbReference type="RefSeq" id="WP_171589035.1">
    <property type="nucleotide sequence ID" value="NZ_JABGBO010000008.1"/>
</dbReference>
<sequence length="421" mass="46094">MKISQLVSSLFYAVGASLLPLQAMANTSSGHELPVTPLVQIGEITINHGGYGSDAFIDPKNPSRFYVLTDRGPNADATEKSTKIFPVPNYTPSIGHFQRETSGKVTLLKEIPLRRPNGQKLTGLPNPEGMGSTGEKAIDMQGQLLRTDEYGIDSEGLVVDEQGSFWVSDEYGPHIVRFNAEGIEQERMSPIGVNTKGRKLPAVLAKRTPNRGMEGLSITPDGKTLVGIMQSTLSNPSKKEVENKTLTRIITFELETGKTKQYLYQQNGKNFANSAIIALGNNKFLVDERDGKFLQNTDKKVQKHVYLVDVSEATDVSGDVSAPTGLLVNGKTLEQTSWEELAKAGIKPATKKLVLDLVAQNAYPHDKFEGMWLIGQNKLAVINDDDFGIMSDKGEVVTKRLPATGKIDKNTVYIYDITLPQ</sequence>
<gene>
    <name evidence="3" type="ORF">HKX40_07865</name>
</gene>
<keyword evidence="4" id="KW-1185">Reference proteome</keyword>
<name>A0A7Y4LAT1_9BURK</name>
<feature type="domain" description="Phytase-like" evidence="2">
    <location>
        <begin position="57"/>
        <end position="387"/>
    </location>
</feature>
<dbReference type="EMBL" id="JABGBO010000008">
    <property type="protein sequence ID" value="NOL50048.1"/>
    <property type="molecule type" value="Genomic_DNA"/>
</dbReference>
<evidence type="ECO:0000259" key="2">
    <source>
        <dbReference type="Pfam" id="PF13449"/>
    </source>
</evidence>
<organism evidence="3 4">
    <name type="scientific">Pelistega europaea</name>
    <dbReference type="NCBI Taxonomy" id="106147"/>
    <lineage>
        <taxon>Bacteria</taxon>
        <taxon>Pseudomonadati</taxon>
        <taxon>Pseudomonadota</taxon>
        <taxon>Betaproteobacteria</taxon>
        <taxon>Burkholderiales</taxon>
        <taxon>Alcaligenaceae</taxon>
        <taxon>Pelistega</taxon>
    </lineage>
</organism>
<proteinExistence type="predicted"/>
<protein>
    <submittedName>
        <fullName evidence="3">Esterase-like activity of phytase family protein</fullName>
    </submittedName>
</protein>
<feature type="signal peptide" evidence="1">
    <location>
        <begin position="1"/>
        <end position="25"/>
    </location>
</feature>
<dbReference type="SUPFAM" id="SSF63829">
    <property type="entry name" value="Calcium-dependent phosphotriesterase"/>
    <property type="match status" value="1"/>
</dbReference>
<feature type="chain" id="PRO_5030676885" evidence="1">
    <location>
        <begin position="26"/>
        <end position="421"/>
    </location>
</feature>
<dbReference type="Pfam" id="PF13449">
    <property type="entry name" value="Phytase-like"/>
    <property type="match status" value="1"/>
</dbReference>